<dbReference type="InterPro" id="IPR005225">
    <property type="entry name" value="Small_GTP-bd"/>
</dbReference>
<evidence type="ECO:0000256" key="1">
    <source>
        <dbReference type="ARBA" id="ARBA00008094"/>
    </source>
</evidence>
<evidence type="ECO:0000256" key="3">
    <source>
        <dbReference type="ARBA" id="ARBA00023134"/>
    </source>
</evidence>
<sequence length="202" mass="23012">MGKPACRLIVCGAVAVGKTAMVEQILYGNHNIGKGETFPTIEDVYEATVETNRGTKERIRFYDTKGLDSQSNPELPRHFYNIADGMILVYTITSVDTFRFVEKVKREVDRIKEREKREISLIIIGNKADLNQEREVDFDKASKWAKKEKIPLFEVTVANRKGLMEPIVSLTSKLTTPPTKSPFQLSVRNFKPRQLQSFSLDV</sequence>
<dbReference type="Pfam" id="PF00071">
    <property type="entry name" value="Ras"/>
    <property type="match status" value="1"/>
</dbReference>
<dbReference type="GO" id="GO:0032484">
    <property type="term" value="P:Ral protein signal transduction"/>
    <property type="evidence" value="ECO:0007669"/>
    <property type="project" value="TreeGrafter"/>
</dbReference>
<accession>A0A2G8JNF6</accession>
<evidence type="ECO:0000313" key="4">
    <source>
        <dbReference type="EMBL" id="PIK37296.1"/>
    </source>
</evidence>
<dbReference type="GO" id="GO:0032794">
    <property type="term" value="F:GTPase activating protein binding"/>
    <property type="evidence" value="ECO:0007669"/>
    <property type="project" value="TreeGrafter"/>
</dbReference>
<dbReference type="SMART" id="SM00173">
    <property type="entry name" value="RAS"/>
    <property type="match status" value="1"/>
</dbReference>
<comment type="caution">
    <text evidence="4">The sequence shown here is derived from an EMBL/GenBank/DDBJ whole genome shotgun (WGS) entry which is preliminary data.</text>
</comment>
<keyword evidence="3" id="KW-0342">GTP-binding</keyword>
<dbReference type="GO" id="GO:0005525">
    <property type="term" value="F:GTP binding"/>
    <property type="evidence" value="ECO:0007669"/>
    <property type="project" value="UniProtKB-KW"/>
</dbReference>
<dbReference type="AlphaFoldDB" id="A0A2G8JNF6"/>
<evidence type="ECO:0000313" key="5">
    <source>
        <dbReference type="Proteomes" id="UP000230750"/>
    </source>
</evidence>
<dbReference type="SUPFAM" id="SSF52540">
    <property type="entry name" value="P-loop containing nucleoside triphosphate hydrolases"/>
    <property type="match status" value="1"/>
</dbReference>
<dbReference type="PROSITE" id="PS51419">
    <property type="entry name" value="RAB"/>
    <property type="match status" value="1"/>
</dbReference>
<dbReference type="OrthoDB" id="10002389at2759"/>
<gene>
    <name evidence="4" type="ORF">BSL78_25874</name>
</gene>
<dbReference type="InterPro" id="IPR001806">
    <property type="entry name" value="Small_GTPase"/>
</dbReference>
<dbReference type="PANTHER" id="PTHR46152:SF3">
    <property type="entry name" value="NF-KAPPA-B INHIBITOR-INTERACTING RAS-LIKE PROTEIN"/>
    <property type="match status" value="1"/>
</dbReference>
<keyword evidence="5" id="KW-1185">Reference proteome</keyword>
<organism evidence="4 5">
    <name type="scientific">Stichopus japonicus</name>
    <name type="common">Sea cucumber</name>
    <dbReference type="NCBI Taxonomy" id="307972"/>
    <lineage>
        <taxon>Eukaryota</taxon>
        <taxon>Metazoa</taxon>
        <taxon>Echinodermata</taxon>
        <taxon>Eleutherozoa</taxon>
        <taxon>Echinozoa</taxon>
        <taxon>Holothuroidea</taxon>
        <taxon>Aspidochirotacea</taxon>
        <taxon>Aspidochirotida</taxon>
        <taxon>Stichopodidae</taxon>
        <taxon>Apostichopus</taxon>
    </lineage>
</organism>
<dbReference type="PRINTS" id="PR00449">
    <property type="entry name" value="RASTRNSFRMNG"/>
</dbReference>
<dbReference type="NCBIfam" id="TIGR00231">
    <property type="entry name" value="small_GTP"/>
    <property type="match status" value="1"/>
</dbReference>
<comment type="similarity">
    <text evidence="1">Belongs to the small GTPase superfamily. Ras family. KappaB-Ras subfamily.</text>
</comment>
<dbReference type="EMBL" id="MRZV01001524">
    <property type="protein sequence ID" value="PIK37296.1"/>
    <property type="molecule type" value="Genomic_DNA"/>
</dbReference>
<proteinExistence type="inferred from homology"/>
<dbReference type="Gene3D" id="3.40.50.300">
    <property type="entry name" value="P-loop containing nucleotide triphosphate hydrolases"/>
    <property type="match status" value="1"/>
</dbReference>
<dbReference type="InterPro" id="IPR042227">
    <property type="entry name" value="KBRS"/>
</dbReference>
<protein>
    <submittedName>
        <fullName evidence="4">Putative NF-kappa-B inhibitor-interacting Ras-like protein 2</fullName>
    </submittedName>
</protein>
<evidence type="ECO:0000256" key="2">
    <source>
        <dbReference type="ARBA" id="ARBA00022741"/>
    </source>
</evidence>
<reference evidence="4 5" key="1">
    <citation type="journal article" date="2017" name="PLoS Biol.">
        <title>The sea cucumber genome provides insights into morphological evolution and visceral regeneration.</title>
        <authorList>
            <person name="Zhang X."/>
            <person name="Sun L."/>
            <person name="Yuan J."/>
            <person name="Sun Y."/>
            <person name="Gao Y."/>
            <person name="Zhang L."/>
            <person name="Li S."/>
            <person name="Dai H."/>
            <person name="Hamel J.F."/>
            <person name="Liu C."/>
            <person name="Yu Y."/>
            <person name="Liu S."/>
            <person name="Lin W."/>
            <person name="Guo K."/>
            <person name="Jin S."/>
            <person name="Xu P."/>
            <person name="Storey K.B."/>
            <person name="Huan P."/>
            <person name="Zhang T."/>
            <person name="Zhou Y."/>
            <person name="Zhang J."/>
            <person name="Lin C."/>
            <person name="Li X."/>
            <person name="Xing L."/>
            <person name="Huo D."/>
            <person name="Sun M."/>
            <person name="Wang L."/>
            <person name="Mercier A."/>
            <person name="Li F."/>
            <person name="Yang H."/>
            <person name="Xiang J."/>
        </authorList>
    </citation>
    <scope>NUCLEOTIDE SEQUENCE [LARGE SCALE GENOMIC DNA]</scope>
    <source>
        <strain evidence="4">Shaxun</strain>
        <tissue evidence="4">Muscle</tissue>
    </source>
</reference>
<dbReference type="SMART" id="SM00175">
    <property type="entry name" value="RAB"/>
    <property type="match status" value="1"/>
</dbReference>
<dbReference type="GO" id="GO:0043124">
    <property type="term" value="P:negative regulation of canonical NF-kappaB signal transduction"/>
    <property type="evidence" value="ECO:0007669"/>
    <property type="project" value="InterPro"/>
</dbReference>
<dbReference type="PROSITE" id="PS51421">
    <property type="entry name" value="RAS"/>
    <property type="match status" value="1"/>
</dbReference>
<dbReference type="Proteomes" id="UP000230750">
    <property type="component" value="Unassembled WGS sequence"/>
</dbReference>
<dbReference type="InterPro" id="IPR027417">
    <property type="entry name" value="P-loop_NTPase"/>
</dbReference>
<keyword evidence="2" id="KW-0547">Nucleotide-binding</keyword>
<dbReference type="GO" id="GO:0003924">
    <property type="term" value="F:GTPase activity"/>
    <property type="evidence" value="ECO:0007669"/>
    <property type="project" value="InterPro"/>
</dbReference>
<dbReference type="PANTHER" id="PTHR46152">
    <property type="entry name" value="NF-KAPPA-B INHIBITOR-INTERACTING RAS-LIKE PROTEIN"/>
    <property type="match status" value="1"/>
</dbReference>
<name>A0A2G8JNF6_STIJA</name>